<evidence type="ECO:0000256" key="1">
    <source>
        <dbReference type="SAM" id="SignalP"/>
    </source>
</evidence>
<dbReference type="PANTHER" id="PTHR37691:SF1">
    <property type="entry name" value="BLR3518 PROTEIN"/>
    <property type="match status" value="1"/>
</dbReference>
<dbReference type="AlphaFoldDB" id="A0A7K3WNZ2"/>
<gene>
    <name evidence="2" type="ORF">G3O08_07215</name>
</gene>
<evidence type="ECO:0000313" key="2">
    <source>
        <dbReference type="EMBL" id="NEN23286.1"/>
    </source>
</evidence>
<keyword evidence="3" id="KW-1185">Reference proteome</keyword>
<feature type="chain" id="PRO_5029557219" description="DsrE family protein" evidence="1">
    <location>
        <begin position="28"/>
        <end position="146"/>
    </location>
</feature>
<protein>
    <recommendedName>
        <fullName evidence="4">DsrE family protein</fullName>
    </recommendedName>
</protein>
<dbReference type="EMBL" id="JAAGVY010000009">
    <property type="protein sequence ID" value="NEN23286.1"/>
    <property type="molecule type" value="Genomic_DNA"/>
</dbReference>
<evidence type="ECO:0008006" key="4">
    <source>
        <dbReference type="Google" id="ProtNLM"/>
    </source>
</evidence>
<sequence length="146" mass="16163">MKSYTAKLSLLAVVTIIISLFSTSMEAQDTGENHKIVFQLTDNDVKSQKALTNQLKNLTESWPNAQIQVVVHSAGIHYLMKEKSGFKSEIEALVKKGVEFKACENTLKSKEIDKLEILEVAGFVPMGIGEVVLKQEAGWSYIKAGF</sequence>
<dbReference type="Gene3D" id="3.40.1260.10">
    <property type="entry name" value="DsrEFH-like"/>
    <property type="match status" value="1"/>
</dbReference>
<name>A0A7K3WNZ2_9FLAO</name>
<accession>A0A7K3WNZ2</accession>
<dbReference type="InterPro" id="IPR003787">
    <property type="entry name" value="Sulphur_relay_DsrE/F-like"/>
</dbReference>
<dbReference type="Proteomes" id="UP000486602">
    <property type="component" value="Unassembled WGS sequence"/>
</dbReference>
<dbReference type="InterPro" id="IPR027396">
    <property type="entry name" value="DsrEFH-like"/>
</dbReference>
<dbReference type="SUPFAM" id="SSF75169">
    <property type="entry name" value="DsrEFH-like"/>
    <property type="match status" value="1"/>
</dbReference>
<reference evidence="2 3" key="1">
    <citation type="submission" date="2020-02" db="EMBL/GenBank/DDBJ databases">
        <title>Out from the shadows clarifying the taxonomy of the family Cryomorphaceae and related taxa by utilizing the GTDB taxonomic framework.</title>
        <authorList>
            <person name="Bowman J.P."/>
        </authorList>
    </citation>
    <scope>NUCLEOTIDE SEQUENCE [LARGE SCALE GENOMIC DNA]</scope>
    <source>
        <strain evidence="2 3">QSSC 1-22</strain>
    </source>
</reference>
<dbReference type="Pfam" id="PF02635">
    <property type="entry name" value="DsrE"/>
    <property type="match status" value="1"/>
</dbReference>
<dbReference type="RefSeq" id="WP_163284359.1">
    <property type="nucleotide sequence ID" value="NZ_JAAGVY010000009.1"/>
</dbReference>
<comment type="caution">
    <text evidence="2">The sequence shown here is derived from an EMBL/GenBank/DDBJ whole genome shotgun (WGS) entry which is preliminary data.</text>
</comment>
<dbReference type="PANTHER" id="PTHR37691">
    <property type="entry name" value="BLR3518 PROTEIN"/>
    <property type="match status" value="1"/>
</dbReference>
<organism evidence="2 3">
    <name type="scientific">Cryomorpha ignava</name>
    <dbReference type="NCBI Taxonomy" id="101383"/>
    <lineage>
        <taxon>Bacteria</taxon>
        <taxon>Pseudomonadati</taxon>
        <taxon>Bacteroidota</taxon>
        <taxon>Flavobacteriia</taxon>
        <taxon>Flavobacteriales</taxon>
        <taxon>Cryomorphaceae</taxon>
        <taxon>Cryomorpha</taxon>
    </lineage>
</organism>
<keyword evidence="1" id="KW-0732">Signal</keyword>
<proteinExistence type="predicted"/>
<feature type="signal peptide" evidence="1">
    <location>
        <begin position="1"/>
        <end position="27"/>
    </location>
</feature>
<evidence type="ECO:0000313" key="3">
    <source>
        <dbReference type="Proteomes" id="UP000486602"/>
    </source>
</evidence>